<keyword evidence="5" id="KW-0997">Cell inner membrane</keyword>
<gene>
    <name evidence="13" type="ORF">GT347_24050</name>
</gene>
<organism evidence="13 14">
    <name type="scientific">Xylophilus rhododendri</name>
    <dbReference type="NCBI Taxonomy" id="2697032"/>
    <lineage>
        <taxon>Bacteria</taxon>
        <taxon>Pseudomonadati</taxon>
        <taxon>Pseudomonadota</taxon>
        <taxon>Betaproteobacteria</taxon>
        <taxon>Burkholderiales</taxon>
        <taxon>Xylophilus</taxon>
    </lineage>
</organism>
<dbReference type="RefSeq" id="WP_160555499.1">
    <property type="nucleotide sequence ID" value="NZ_CP047650.1"/>
</dbReference>
<evidence type="ECO:0000259" key="12">
    <source>
        <dbReference type="Pfam" id="PF12019"/>
    </source>
</evidence>
<evidence type="ECO:0000256" key="11">
    <source>
        <dbReference type="SAM" id="Phobius"/>
    </source>
</evidence>
<dbReference type="NCBIfam" id="TIGR02532">
    <property type="entry name" value="IV_pilin_GFxxxE"/>
    <property type="match status" value="1"/>
</dbReference>
<evidence type="ECO:0000256" key="8">
    <source>
        <dbReference type="ARBA" id="ARBA00023136"/>
    </source>
</evidence>
<dbReference type="AlphaFoldDB" id="A0A857JCF3"/>
<dbReference type="GO" id="GO:0015627">
    <property type="term" value="C:type II protein secretion system complex"/>
    <property type="evidence" value="ECO:0007669"/>
    <property type="project" value="InterPro"/>
</dbReference>
<accession>A0A857JCF3</accession>
<protein>
    <recommendedName>
        <fullName evidence="2">Type II secretion system protein H</fullName>
    </recommendedName>
    <alternativeName>
        <fullName evidence="10">General secretion pathway protein H</fullName>
    </alternativeName>
</protein>
<dbReference type="KEGG" id="xyk:GT347_24050"/>
<dbReference type="Gene3D" id="3.55.40.10">
    <property type="entry name" value="minor pseudopilin epsh domain"/>
    <property type="match status" value="1"/>
</dbReference>
<feature type="transmembrane region" description="Helical" evidence="11">
    <location>
        <begin position="20"/>
        <end position="40"/>
    </location>
</feature>
<name>A0A857JCF3_9BURK</name>
<evidence type="ECO:0000256" key="6">
    <source>
        <dbReference type="ARBA" id="ARBA00022692"/>
    </source>
</evidence>
<dbReference type="InterPro" id="IPR022346">
    <property type="entry name" value="T2SS_GspH"/>
</dbReference>
<evidence type="ECO:0000256" key="9">
    <source>
        <dbReference type="ARBA" id="ARBA00025772"/>
    </source>
</evidence>
<dbReference type="GO" id="GO:0015628">
    <property type="term" value="P:protein secretion by the type II secretion system"/>
    <property type="evidence" value="ECO:0007669"/>
    <property type="project" value="InterPro"/>
</dbReference>
<keyword evidence="4" id="KW-0488">Methylation</keyword>
<dbReference type="Proteomes" id="UP000464787">
    <property type="component" value="Chromosome"/>
</dbReference>
<evidence type="ECO:0000256" key="3">
    <source>
        <dbReference type="ARBA" id="ARBA00022475"/>
    </source>
</evidence>
<keyword evidence="7 11" id="KW-1133">Transmembrane helix</keyword>
<keyword evidence="6 11" id="KW-0812">Transmembrane</keyword>
<evidence type="ECO:0000256" key="4">
    <source>
        <dbReference type="ARBA" id="ARBA00022481"/>
    </source>
</evidence>
<evidence type="ECO:0000256" key="7">
    <source>
        <dbReference type="ARBA" id="ARBA00022989"/>
    </source>
</evidence>
<proteinExistence type="inferred from homology"/>
<dbReference type="InterPro" id="IPR012902">
    <property type="entry name" value="N_methyl_site"/>
</dbReference>
<evidence type="ECO:0000256" key="5">
    <source>
        <dbReference type="ARBA" id="ARBA00022519"/>
    </source>
</evidence>
<dbReference type="EMBL" id="CP047650">
    <property type="protein sequence ID" value="QHJ01691.1"/>
    <property type="molecule type" value="Genomic_DNA"/>
</dbReference>
<dbReference type="InterPro" id="IPR045584">
    <property type="entry name" value="Pilin-like"/>
</dbReference>
<comment type="similarity">
    <text evidence="9">Belongs to the GSP H family.</text>
</comment>
<evidence type="ECO:0000313" key="13">
    <source>
        <dbReference type="EMBL" id="QHJ01691.1"/>
    </source>
</evidence>
<dbReference type="Pfam" id="PF07963">
    <property type="entry name" value="N_methyl"/>
    <property type="match status" value="1"/>
</dbReference>
<evidence type="ECO:0000313" key="14">
    <source>
        <dbReference type="Proteomes" id="UP000464787"/>
    </source>
</evidence>
<evidence type="ECO:0000256" key="10">
    <source>
        <dbReference type="ARBA" id="ARBA00030775"/>
    </source>
</evidence>
<sequence length="212" mass="22710">MKQTRAAIPALRRYQGFTLVELMVTLAIVVILGLLAAPSLQGLTAKIRLTGVGSQFTGNLLRARSEAVSRNACTVMCLSTTTGDTITSDANGVTGGPSCANTGTNWQQGWIVFYQESCSFGGDTSAIRPAQPADYIAIQPPIAADYRLDAQGTGDAFRFSFDGTGRPPQGSAIRQFNLNYQNTTSAYTQQYGYNICVDALGRTRTIAWNLSC</sequence>
<dbReference type="SUPFAM" id="SSF54523">
    <property type="entry name" value="Pili subunits"/>
    <property type="match status" value="1"/>
</dbReference>
<evidence type="ECO:0000256" key="2">
    <source>
        <dbReference type="ARBA" id="ARBA00021549"/>
    </source>
</evidence>
<comment type="subcellular location">
    <subcellularLocation>
        <location evidence="1">Cell inner membrane</location>
        <topology evidence="1">Single-pass membrane protein</topology>
    </subcellularLocation>
</comment>
<dbReference type="Pfam" id="PF12019">
    <property type="entry name" value="GspH"/>
    <property type="match status" value="1"/>
</dbReference>
<dbReference type="PROSITE" id="PS00409">
    <property type="entry name" value="PROKAR_NTER_METHYL"/>
    <property type="match status" value="1"/>
</dbReference>
<feature type="domain" description="General secretion pathway GspH" evidence="12">
    <location>
        <begin position="55"/>
        <end position="201"/>
    </location>
</feature>
<keyword evidence="8 11" id="KW-0472">Membrane</keyword>
<keyword evidence="14" id="KW-1185">Reference proteome</keyword>
<dbReference type="GO" id="GO:0005886">
    <property type="term" value="C:plasma membrane"/>
    <property type="evidence" value="ECO:0007669"/>
    <property type="project" value="UniProtKB-SubCell"/>
</dbReference>
<evidence type="ECO:0000256" key="1">
    <source>
        <dbReference type="ARBA" id="ARBA00004377"/>
    </source>
</evidence>
<keyword evidence="3" id="KW-1003">Cell membrane</keyword>
<reference evidence="13 14" key="1">
    <citation type="submission" date="2020-01" db="EMBL/GenBank/DDBJ databases">
        <title>Genome sequencing of strain KACC 21265.</title>
        <authorList>
            <person name="Heo J."/>
            <person name="Kim S.-J."/>
            <person name="Kim J.-S."/>
            <person name="Hong S.-B."/>
            <person name="Kwon S.-W."/>
        </authorList>
    </citation>
    <scope>NUCLEOTIDE SEQUENCE [LARGE SCALE GENOMIC DNA]</scope>
    <source>
        <strain evidence="13 14">KACC 21265</strain>
    </source>
</reference>